<dbReference type="InterPro" id="IPR059112">
    <property type="entry name" value="CysZ/EI24"/>
</dbReference>
<evidence type="ECO:0000256" key="7">
    <source>
        <dbReference type="ARBA" id="ARBA00022989"/>
    </source>
</evidence>
<dbReference type="GO" id="GO:0009675">
    <property type="term" value="F:high-affinity sulfate:proton symporter activity"/>
    <property type="evidence" value="ECO:0007669"/>
    <property type="project" value="TreeGrafter"/>
</dbReference>
<organism evidence="10">
    <name type="scientific">mine drainage metagenome</name>
    <dbReference type="NCBI Taxonomy" id="410659"/>
    <lineage>
        <taxon>unclassified sequences</taxon>
        <taxon>metagenomes</taxon>
        <taxon>ecological metagenomes</taxon>
    </lineage>
</organism>
<keyword evidence="4" id="KW-0997">Cell inner membrane</keyword>
<keyword evidence="6 9" id="KW-0812">Transmembrane</keyword>
<feature type="transmembrane region" description="Helical" evidence="9">
    <location>
        <begin position="9"/>
        <end position="30"/>
    </location>
</feature>
<keyword evidence="2" id="KW-0813">Transport</keyword>
<accession>A0A1J5SW67</accession>
<evidence type="ECO:0000256" key="9">
    <source>
        <dbReference type="SAM" id="Phobius"/>
    </source>
</evidence>
<dbReference type="EMBL" id="MLJW01000032">
    <property type="protein sequence ID" value="OIR08269.1"/>
    <property type="molecule type" value="Genomic_DNA"/>
</dbReference>
<evidence type="ECO:0000256" key="2">
    <source>
        <dbReference type="ARBA" id="ARBA00022448"/>
    </source>
</evidence>
<keyword evidence="8 9" id="KW-0472">Membrane</keyword>
<dbReference type="GO" id="GO:0005886">
    <property type="term" value="C:plasma membrane"/>
    <property type="evidence" value="ECO:0007669"/>
    <property type="project" value="TreeGrafter"/>
</dbReference>
<dbReference type="PANTHER" id="PTHR37468">
    <property type="entry name" value="SULFATE TRANSPORTER CYSZ"/>
    <property type="match status" value="1"/>
</dbReference>
<evidence type="ECO:0000256" key="1">
    <source>
        <dbReference type="ARBA" id="ARBA00004141"/>
    </source>
</evidence>
<comment type="subcellular location">
    <subcellularLocation>
        <location evidence="1">Membrane</location>
        <topology evidence="1">Multi-pass membrane protein</topology>
    </subcellularLocation>
</comment>
<sequence>MKWILVPGILYAILFMISMYYFGHTANNFIEWLSLKTGLKTWLDKMNSGWLGFFFTMGSLMLWILMMLFYFSLFKYLFLIIGSPLFAYLSEKTEAIIEGKDFPFSFTQLAKDIFRGISIAGKNGITQTVYAIAILFACVIPVAGMITPILAVLIECYYYGYSMLDYSLKRHNTSIAESAVYISHHKGLAIGNGMVFYAMHLLPFVGWTLAPAYSVVAATLSIYPLKESSASN</sequence>
<reference evidence="10" key="1">
    <citation type="submission" date="2016-10" db="EMBL/GenBank/DDBJ databases">
        <title>Sequence of Gallionella enrichment culture.</title>
        <authorList>
            <person name="Poehlein A."/>
            <person name="Muehling M."/>
            <person name="Daniel R."/>
        </authorList>
    </citation>
    <scope>NUCLEOTIDE SEQUENCE</scope>
</reference>
<dbReference type="InterPro" id="IPR050480">
    <property type="entry name" value="CysZ-like"/>
</dbReference>
<feature type="transmembrane region" description="Helical" evidence="9">
    <location>
        <begin position="129"/>
        <end position="160"/>
    </location>
</feature>
<feature type="transmembrane region" description="Helical" evidence="9">
    <location>
        <begin position="50"/>
        <end position="71"/>
    </location>
</feature>
<name>A0A1J5SW67_9ZZZZ</name>
<dbReference type="GO" id="GO:0000103">
    <property type="term" value="P:sulfate assimilation"/>
    <property type="evidence" value="ECO:0007669"/>
    <property type="project" value="TreeGrafter"/>
</dbReference>
<feature type="transmembrane region" description="Helical" evidence="9">
    <location>
        <begin position="204"/>
        <end position="225"/>
    </location>
</feature>
<keyword evidence="5" id="KW-0028">Amino-acid biosynthesis</keyword>
<keyword evidence="3" id="KW-1003">Cell membrane</keyword>
<dbReference type="Pfam" id="PF07264">
    <property type="entry name" value="EI24"/>
    <property type="match status" value="1"/>
</dbReference>
<evidence type="ECO:0000256" key="3">
    <source>
        <dbReference type="ARBA" id="ARBA00022475"/>
    </source>
</evidence>
<comment type="caution">
    <text evidence="10">The sequence shown here is derived from an EMBL/GenBank/DDBJ whole genome shotgun (WGS) entry which is preliminary data.</text>
</comment>
<evidence type="ECO:0000256" key="8">
    <source>
        <dbReference type="ARBA" id="ARBA00023136"/>
    </source>
</evidence>
<dbReference type="GO" id="GO:0019344">
    <property type="term" value="P:cysteine biosynthetic process"/>
    <property type="evidence" value="ECO:0007669"/>
    <property type="project" value="TreeGrafter"/>
</dbReference>
<evidence type="ECO:0000256" key="5">
    <source>
        <dbReference type="ARBA" id="ARBA00022605"/>
    </source>
</evidence>
<dbReference type="AlphaFoldDB" id="A0A1J5SW67"/>
<evidence type="ECO:0000256" key="4">
    <source>
        <dbReference type="ARBA" id="ARBA00022519"/>
    </source>
</evidence>
<evidence type="ECO:0000313" key="10">
    <source>
        <dbReference type="EMBL" id="OIR08269.1"/>
    </source>
</evidence>
<evidence type="ECO:0000256" key="6">
    <source>
        <dbReference type="ARBA" id="ARBA00022692"/>
    </source>
</evidence>
<proteinExistence type="predicted"/>
<dbReference type="PANTHER" id="PTHR37468:SF1">
    <property type="entry name" value="SULFATE TRANSPORTER CYSZ"/>
    <property type="match status" value="1"/>
</dbReference>
<keyword evidence="7 9" id="KW-1133">Transmembrane helix</keyword>
<gene>
    <name evidence="10" type="primary">cysZ</name>
    <name evidence="10" type="ORF">GALL_94370</name>
</gene>
<protein>
    <submittedName>
        <fullName evidence="10">Protein CysZ</fullName>
    </submittedName>
</protein>